<evidence type="ECO:0000313" key="14">
    <source>
        <dbReference type="Proteomes" id="UP000010433"/>
    </source>
</evidence>
<dbReference type="EMBL" id="AMEP01000035">
    <property type="protein sequence ID" value="EKY03529.1"/>
    <property type="molecule type" value="Genomic_DNA"/>
</dbReference>
<feature type="transmembrane region" description="Helical" evidence="12">
    <location>
        <begin position="30"/>
        <end position="55"/>
    </location>
</feature>
<evidence type="ECO:0000256" key="1">
    <source>
        <dbReference type="ARBA" id="ARBA00004651"/>
    </source>
</evidence>
<reference evidence="13 14" key="1">
    <citation type="submission" date="2012-05" db="EMBL/GenBank/DDBJ databases">
        <authorList>
            <person name="Weinstock G."/>
            <person name="Sodergren E."/>
            <person name="Lobos E.A."/>
            <person name="Fulton L."/>
            <person name="Fulton R."/>
            <person name="Courtney L."/>
            <person name="Fronick C."/>
            <person name="O'Laughlin M."/>
            <person name="Godfrey J."/>
            <person name="Wilson R.M."/>
            <person name="Miner T."/>
            <person name="Farmer C."/>
            <person name="Delehaunty K."/>
            <person name="Cordes M."/>
            <person name="Minx P."/>
            <person name="Tomlinson C."/>
            <person name="Chen J."/>
            <person name="Wollam A."/>
            <person name="Pepin K.H."/>
            <person name="Bhonagiri V."/>
            <person name="Zhang X."/>
            <person name="Suruliraj S."/>
            <person name="Warren W."/>
            <person name="Mitreva M."/>
            <person name="Mardis E.R."/>
            <person name="Wilson R.K."/>
        </authorList>
    </citation>
    <scope>NUCLEOTIDE SEQUENCE [LARGE SCALE GENOMIC DNA]</scope>
    <source>
        <strain evidence="13 14">F0055</strain>
    </source>
</reference>
<keyword evidence="4" id="KW-1003">Cell membrane</keyword>
<evidence type="ECO:0000256" key="4">
    <source>
        <dbReference type="ARBA" id="ARBA00022475"/>
    </source>
</evidence>
<organism evidence="13 14">
    <name type="scientific">Hoylesella saccharolytica F0055</name>
    <dbReference type="NCBI Taxonomy" id="1127699"/>
    <lineage>
        <taxon>Bacteria</taxon>
        <taxon>Pseudomonadati</taxon>
        <taxon>Bacteroidota</taxon>
        <taxon>Bacteroidia</taxon>
        <taxon>Bacteroidales</taxon>
        <taxon>Prevotellaceae</taxon>
        <taxon>Hoylesella</taxon>
    </lineage>
</organism>
<dbReference type="STRING" id="1127699.HMPREF9151_00344"/>
<keyword evidence="5 12" id="KW-0812">Transmembrane</keyword>
<feature type="transmembrane region" description="Helical" evidence="12">
    <location>
        <begin position="191"/>
        <end position="208"/>
    </location>
</feature>
<keyword evidence="9 12" id="KW-0472">Membrane</keyword>
<proteinExistence type="inferred from homology"/>
<dbReference type="GO" id="GO:0015293">
    <property type="term" value="F:symporter activity"/>
    <property type="evidence" value="ECO:0007669"/>
    <property type="project" value="TreeGrafter"/>
</dbReference>
<gene>
    <name evidence="13" type="ORF">HMPREF9151_00344</name>
</gene>
<dbReference type="InterPro" id="IPR001734">
    <property type="entry name" value="Na/solute_symporter"/>
</dbReference>
<evidence type="ECO:0000256" key="8">
    <source>
        <dbReference type="ARBA" id="ARBA00023065"/>
    </source>
</evidence>
<keyword evidence="6 12" id="KW-1133">Transmembrane helix</keyword>
<dbReference type="PANTHER" id="PTHR42985:SF47">
    <property type="entry name" value="INTEGRAL MEMBRANE TRANSPORT PROTEIN"/>
    <property type="match status" value="1"/>
</dbReference>
<keyword evidence="8" id="KW-0406">Ion transport</keyword>
<dbReference type="GO" id="GO:0005886">
    <property type="term" value="C:plasma membrane"/>
    <property type="evidence" value="ECO:0007669"/>
    <property type="project" value="UniProtKB-SubCell"/>
</dbReference>
<comment type="similarity">
    <text evidence="2 11">Belongs to the sodium:solute symporter (SSF) (TC 2.A.21) family.</text>
</comment>
<dbReference type="Gene3D" id="1.20.1730.10">
    <property type="entry name" value="Sodium/glucose cotransporter"/>
    <property type="match status" value="1"/>
</dbReference>
<feature type="transmembrane region" description="Helical" evidence="12">
    <location>
        <begin position="76"/>
        <end position="95"/>
    </location>
</feature>
<evidence type="ECO:0000256" key="10">
    <source>
        <dbReference type="ARBA" id="ARBA00023201"/>
    </source>
</evidence>
<dbReference type="CDD" id="cd10326">
    <property type="entry name" value="SLC5sbd_NIS-like"/>
    <property type="match status" value="1"/>
</dbReference>
<evidence type="ECO:0000256" key="12">
    <source>
        <dbReference type="SAM" id="Phobius"/>
    </source>
</evidence>
<evidence type="ECO:0000256" key="11">
    <source>
        <dbReference type="RuleBase" id="RU362091"/>
    </source>
</evidence>
<evidence type="ECO:0000256" key="2">
    <source>
        <dbReference type="ARBA" id="ARBA00006434"/>
    </source>
</evidence>
<protein>
    <submittedName>
        <fullName evidence="13">Transporter, SSS family</fullName>
    </submittedName>
</protein>
<dbReference type="GO" id="GO:0006814">
    <property type="term" value="P:sodium ion transport"/>
    <property type="evidence" value="ECO:0007669"/>
    <property type="project" value="UniProtKB-KW"/>
</dbReference>
<feature type="transmembrane region" description="Helical" evidence="12">
    <location>
        <begin position="413"/>
        <end position="430"/>
    </location>
</feature>
<feature type="transmembrane region" description="Helical" evidence="12">
    <location>
        <begin position="350"/>
        <end position="370"/>
    </location>
</feature>
<dbReference type="PROSITE" id="PS50283">
    <property type="entry name" value="NA_SOLUT_SYMP_3"/>
    <property type="match status" value="1"/>
</dbReference>
<feature type="transmembrane region" description="Helical" evidence="12">
    <location>
        <begin position="271"/>
        <end position="295"/>
    </location>
</feature>
<keyword evidence="14" id="KW-1185">Reference proteome</keyword>
<dbReference type="Pfam" id="PF00474">
    <property type="entry name" value="SSF"/>
    <property type="match status" value="1"/>
</dbReference>
<keyword evidence="7" id="KW-0915">Sodium</keyword>
<dbReference type="AlphaFoldDB" id="L1NJ26"/>
<name>L1NJ26_9BACT</name>
<evidence type="ECO:0000256" key="3">
    <source>
        <dbReference type="ARBA" id="ARBA00022448"/>
    </source>
</evidence>
<comment type="subcellular location">
    <subcellularLocation>
        <location evidence="1">Cell membrane</location>
        <topology evidence="1">Multi-pass membrane protein</topology>
    </subcellularLocation>
</comment>
<keyword evidence="3" id="KW-0813">Transport</keyword>
<feature type="transmembrane region" description="Helical" evidence="12">
    <location>
        <begin position="382"/>
        <end position="401"/>
    </location>
</feature>
<feature type="transmembrane region" description="Helical" evidence="12">
    <location>
        <begin position="229"/>
        <end position="251"/>
    </location>
</feature>
<dbReference type="Proteomes" id="UP000010433">
    <property type="component" value="Unassembled WGS sequence"/>
</dbReference>
<evidence type="ECO:0000256" key="5">
    <source>
        <dbReference type="ARBA" id="ARBA00022692"/>
    </source>
</evidence>
<evidence type="ECO:0000256" key="9">
    <source>
        <dbReference type="ARBA" id="ARBA00023136"/>
    </source>
</evidence>
<keyword evidence="10" id="KW-0739">Sodium transport</keyword>
<evidence type="ECO:0000256" key="6">
    <source>
        <dbReference type="ARBA" id="ARBA00022989"/>
    </source>
</evidence>
<feature type="transmembrane region" description="Helical" evidence="12">
    <location>
        <begin position="133"/>
        <end position="154"/>
    </location>
</feature>
<dbReference type="InterPro" id="IPR051163">
    <property type="entry name" value="Sodium:Solute_Symporter_SSF"/>
</dbReference>
<evidence type="ECO:0000313" key="13">
    <source>
        <dbReference type="EMBL" id="EKY03529.1"/>
    </source>
</evidence>
<dbReference type="HOGENOM" id="CLU_018808_11_4_10"/>
<dbReference type="PATRIC" id="fig|1127699.3.peg.311"/>
<sequence>MVAFGMVGASISGVTFVSVPGMVNQIGMTYIQTCLGFIVGYFLVAFLLLPIYYRLNLTTIYSYLDTRIGKSAYKTGASFFLLSKITGATVRFYVVCMILQRFVFDDLGVPFTITVTVMVALIWLYTRRGGINTLVWTDSFQTFCMFSALLLIIYKVIETLGMTPGDALKLIAGDERSSMFILDDWVSRQNFWKQFLSGAFIVVVMTGLDQDMMQKNLTCKTLREAQKDMCSYGFAFVPVNLLFMALGILLSTLAVQRNIALPKVGDELLPMFAASGELGTLVTVLFTIGIVAASFSSADSSLTALTTTYCVDIREQAGNESLRKRVHLAISVLFIIFILLFRWVNSTSVIDAIYILCAYTYGPLLGLFAFGLLTKRQVNNRAVIYVAVAAPLICYVADFLSRHFTSYQFGYELLMLNGMLTFIGLWITGYRQKQVV</sequence>
<comment type="caution">
    <text evidence="13">The sequence shown here is derived from an EMBL/GenBank/DDBJ whole genome shotgun (WGS) entry which is preliminary data.</text>
</comment>
<feature type="transmembrane region" description="Helical" evidence="12">
    <location>
        <begin position="326"/>
        <end position="344"/>
    </location>
</feature>
<feature type="transmembrane region" description="Helical" evidence="12">
    <location>
        <begin position="107"/>
        <end position="126"/>
    </location>
</feature>
<accession>L1NJ26</accession>
<dbReference type="PANTHER" id="PTHR42985">
    <property type="entry name" value="SODIUM-COUPLED MONOCARBOXYLATE TRANSPORTER"/>
    <property type="match status" value="1"/>
</dbReference>
<evidence type="ECO:0000256" key="7">
    <source>
        <dbReference type="ARBA" id="ARBA00023053"/>
    </source>
</evidence>
<dbReference type="InterPro" id="IPR038377">
    <property type="entry name" value="Na/Glc_symporter_sf"/>
</dbReference>